<evidence type="ECO:0000313" key="2">
    <source>
        <dbReference type="Proteomes" id="UP001179952"/>
    </source>
</evidence>
<accession>A0AAV8ZX46</accession>
<comment type="caution">
    <text evidence="1">The sequence shown here is derived from an EMBL/GenBank/DDBJ whole genome shotgun (WGS) entry which is preliminary data.</text>
</comment>
<reference evidence="1" key="2">
    <citation type="submission" date="2023-06" db="EMBL/GenBank/DDBJ databases">
        <authorList>
            <person name="Ma L."/>
            <person name="Liu K.-W."/>
            <person name="Li Z."/>
            <person name="Hsiao Y.-Y."/>
            <person name="Qi Y."/>
            <person name="Fu T."/>
            <person name="Tang G."/>
            <person name="Zhang D."/>
            <person name="Sun W.-H."/>
            <person name="Liu D.-K."/>
            <person name="Li Y."/>
            <person name="Chen G.-Z."/>
            <person name="Liu X.-D."/>
            <person name="Liao X.-Y."/>
            <person name="Jiang Y.-T."/>
            <person name="Yu X."/>
            <person name="Hao Y."/>
            <person name="Huang J."/>
            <person name="Zhao X.-W."/>
            <person name="Ke S."/>
            <person name="Chen Y.-Y."/>
            <person name="Wu W.-L."/>
            <person name="Hsu J.-L."/>
            <person name="Lin Y.-F."/>
            <person name="Huang M.-D."/>
            <person name="Li C.-Y."/>
            <person name="Huang L."/>
            <person name="Wang Z.-W."/>
            <person name="Zhao X."/>
            <person name="Zhong W.-Y."/>
            <person name="Peng D.-H."/>
            <person name="Ahmad S."/>
            <person name="Lan S."/>
            <person name="Zhang J.-S."/>
            <person name="Tsai W.-C."/>
            <person name="Van De Peer Y."/>
            <person name="Liu Z.-J."/>
        </authorList>
    </citation>
    <scope>NUCLEOTIDE SEQUENCE</scope>
    <source>
        <strain evidence="1">SCP</strain>
        <tissue evidence="1">Leaves</tissue>
    </source>
</reference>
<evidence type="ECO:0000313" key="1">
    <source>
        <dbReference type="EMBL" id="KAK1256934.1"/>
    </source>
</evidence>
<gene>
    <name evidence="1" type="ORF">QJS04_geneDACA017225</name>
</gene>
<keyword evidence="2" id="KW-1185">Reference proteome</keyword>
<reference evidence="1" key="1">
    <citation type="journal article" date="2023" name="Nat. Commun.">
        <title>Diploid and tetraploid genomes of Acorus and the evolution of monocots.</title>
        <authorList>
            <person name="Ma L."/>
            <person name="Liu K.W."/>
            <person name="Li Z."/>
            <person name="Hsiao Y.Y."/>
            <person name="Qi Y."/>
            <person name="Fu T."/>
            <person name="Tang G.D."/>
            <person name="Zhang D."/>
            <person name="Sun W.H."/>
            <person name="Liu D.K."/>
            <person name="Li Y."/>
            <person name="Chen G.Z."/>
            <person name="Liu X.D."/>
            <person name="Liao X.Y."/>
            <person name="Jiang Y.T."/>
            <person name="Yu X."/>
            <person name="Hao Y."/>
            <person name="Huang J."/>
            <person name="Zhao X.W."/>
            <person name="Ke S."/>
            <person name="Chen Y.Y."/>
            <person name="Wu W.L."/>
            <person name="Hsu J.L."/>
            <person name="Lin Y.F."/>
            <person name="Huang M.D."/>
            <person name="Li C.Y."/>
            <person name="Huang L."/>
            <person name="Wang Z.W."/>
            <person name="Zhao X."/>
            <person name="Zhong W.Y."/>
            <person name="Peng D.H."/>
            <person name="Ahmad S."/>
            <person name="Lan S."/>
            <person name="Zhang J.S."/>
            <person name="Tsai W.C."/>
            <person name="Van de Peer Y."/>
            <person name="Liu Z.J."/>
        </authorList>
    </citation>
    <scope>NUCLEOTIDE SEQUENCE</scope>
    <source>
        <strain evidence="1">SCP</strain>
    </source>
</reference>
<dbReference type="Proteomes" id="UP001179952">
    <property type="component" value="Unassembled WGS sequence"/>
</dbReference>
<dbReference type="AlphaFoldDB" id="A0AAV8ZX46"/>
<proteinExistence type="predicted"/>
<protein>
    <submittedName>
        <fullName evidence="1">Uncharacterized protein</fullName>
    </submittedName>
</protein>
<dbReference type="EMBL" id="JAUJYN010000070">
    <property type="protein sequence ID" value="KAK1256934.1"/>
    <property type="molecule type" value="Genomic_DNA"/>
</dbReference>
<name>A0AAV8ZX46_ACOGR</name>
<sequence length="86" mass="10122">MDTIVYSLVQLKDQNSWCRHGEVSVAKVVRKCFSLHLCNESFLDISHNDKMPLQTSLEQQPDLDTSDEYRIGHNYLKLYPMTDREF</sequence>
<organism evidence="1 2">
    <name type="scientific">Acorus gramineus</name>
    <name type="common">Dwarf sweet flag</name>
    <dbReference type="NCBI Taxonomy" id="55184"/>
    <lineage>
        <taxon>Eukaryota</taxon>
        <taxon>Viridiplantae</taxon>
        <taxon>Streptophyta</taxon>
        <taxon>Embryophyta</taxon>
        <taxon>Tracheophyta</taxon>
        <taxon>Spermatophyta</taxon>
        <taxon>Magnoliopsida</taxon>
        <taxon>Liliopsida</taxon>
        <taxon>Acoraceae</taxon>
        <taxon>Acorus</taxon>
    </lineage>
</organism>